<dbReference type="EMBL" id="JXTC01000003">
    <property type="protein sequence ID" value="POO02934.1"/>
    <property type="molecule type" value="Genomic_DNA"/>
</dbReference>
<keyword evidence="2" id="KW-1185">Reference proteome</keyword>
<evidence type="ECO:0000313" key="1">
    <source>
        <dbReference type="EMBL" id="POO02934.1"/>
    </source>
</evidence>
<dbReference type="OrthoDB" id="1707487at2759"/>
<protein>
    <submittedName>
        <fullName evidence="1">Uncharacterized protein</fullName>
    </submittedName>
</protein>
<gene>
    <name evidence="1" type="ORF">TorRG33x02_009950</name>
</gene>
<evidence type="ECO:0000313" key="2">
    <source>
        <dbReference type="Proteomes" id="UP000237000"/>
    </source>
</evidence>
<accession>A0A2P5FYT4</accession>
<proteinExistence type="predicted"/>
<dbReference type="Proteomes" id="UP000237000">
    <property type="component" value="Unassembled WGS sequence"/>
</dbReference>
<sequence>MCEVVGKYLGNQIGRCVEVNSDELGHCWGKFLCVRLLMDIIKPLQLGAKVRLRPRGPQTWDSVLDAVKPQMVTHYACSTDYSTLHISECRYPRVVGISISNSKEAILPDNLKKPTGFSNTSSPACSSAHGHIVKELGLKSEAQSTVNRPLSLFDSSPVLGKTDATYEPTNNLKQEKSKGTDNTEAFFSIPSLAFTLWFPGEGLSLGKCRS</sequence>
<name>A0A2P5FYT4_TREOI</name>
<comment type="caution">
    <text evidence="1">The sequence shown here is derived from an EMBL/GenBank/DDBJ whole genome shotgun (WGS) entry which is preliminary data.</text>
</comment>
<organism evidence="1 2">
    <name type="scientific">Trema orientale</name>
    <name type="common">Charcoal tree</name>
    <name type="synonym">Celtis orientalis</name>
    <dbReference type="NCBI Taxonomy" id="63057"/>
    <lineage>
        <taxon>Eukaryota</taxon>
        <taxon>Viridiplantae</taxon>
        <taxon>Streptophyta</taxon>
        <taxon>Embryophyta</taxon>
        <taxon>Tracheophyta</taxon>
        <taxon>Spermatophyta</taxon>
        <taxon>Magnoliopsida</taxon>
        <taxon>eudicotyledons</taxon>
        <taxon>Gunneridae</taxon>
        <taxon>Pentapetalae</taxon>
        <taxon>rosids</taxon>
        <taxon>fabids</taxon>
        <taxon>Rosales</taxon>
        <taxon>Cannabaceae</taxon>
        <taxon>Trema</taxon>
    </lineage>
</organism>
<dbReference type="AlphaFoldDB" id="A0A2P5FYT4"/>
<dbReference type="InParanoid" id="A0A2P5FYT4"/>
<reference evidence="2" key="1">
    <citation type="submission" date="2016-06" db="EMBL/GenBank/DDBJ databases">
        <title>Parallel loss of symbiosis genes in relatives of nitrogen-fixing non-legume Parasponia.</title>
        <authorList>
            <person name="Van Velzen R."/>
            <person name="Holmer R."/>
            <person name="Bu F."/>
            <person name="Rutten L."/>
            <person name="Van Zeijl A."/>
            <person name="Liu W."/>
            <person name="Santuari L."/>
            <person name="Cao Q."/>
            <person name="Sharma T."/>
            <person name="Shen D."/>
            <person name="Roswanjaya Y."/>
            <person name="Wardhani T."/>
            <person name="Kalhor M.S."/>
            <person name="Jansen J."/>
            <person name="Van den Hoogen J."/>
            <person name="Gungor B."/>
            <person name="Hartog M."/>
            <person name="Hontelez J."/>
            <person name="Verver J."/>
            <person name="Yang W.-C."/>
            <person name="Schijlen E."/>
            <person name="Repin R."/>
            <person name="Schilthuizen M."/>
            <person name="Schranz E."/>
            <person name="Heidstra R."/>
            <person name="Miyata K."/>
            <person name="Fedorova E."/>
            <person name="Kohlen W."/>
            <person name="Bisseling T."/>
            <person name="Smit S."/>
            <person name="Geurts R."/>
        </authorList>
    </citation>
    <scope>NUCLEOTIDE SEQUENCE [LARGE SCALE GENOMIC DNA]</scope>
    <source>
        <strain evidence="2">cv. RG33-2</strain>
    </source>
</reference>